<sequence length="65" mass="7309">MKQTSENRFSQGKIDESVAIKIADIDKAHSDLRNIIGVILSVNNIICTKFEHQKAFFPIHIAVTN</sequence>
<keyword evidence="2" id="KW-1185">Reference proteome</keyword>
<dbReference type="OrthoDB" id="8219518at2759"/>
<proteinExistence type="predicted"/>
<organism evidence="1 2">
    <name type="scientific">Aphis craccivora</name>
    <name type="common">Cowpea aphid</name>
    <dbReference type="NCBI Taxonomy" id="307492"/>
    <lineage>
        <taxon>Eukaryota</taxon>
        <taxon>Metazoa</taxon>
        <taxon>Ecdysozoa</taxon>
        <taxon>Arthropoda</taxon>
        <taxon>Hexapoda</taxon>
        <taxon>Insecta</taxon>
        <taxon>Pterygota</taxon>
        <taxon>Neoptera</taxon>
        <taxon>Paraneoptera</taxon>
        <taxon>Hemiptera</taxon>
        <taxon>Sternorrhyncha</taxon>
        <taxon>Aphidomorpha</taxon>
        <taxon>Aphidoidea</taxon>
        <taxon>Aphididae</taxon>
        <taxon>Aphidini</taxon>
        <taxon>Aphis</taxon>
        <taxon>Aphis</taxon>
    </lineage>
</organism>
<dbReference type="AlphaFoldDB" id="A0A6G0YYE3"/>
<dbReference type="Proteomes" id="UP000478052">
    <property type="component" value="Unassembled WGS sequence"/>
</dbReference>
<protein>
    <submittedName>
        <fullName evidence="1">KRAB-A domain-containing protein 2-like</fullName>
    </submittedName>
</protein>
<reference evidence="1 2" key="1">
    <citation type="submission" date="2019-08" db="EMBL/GenBank/DDBJ databases">
        <title>Whole genome of Aphis craccivora.</title>
        <authorList>
            <person name="Voronova N.V."/>
            <person name="Shulinski R.S."/>
            <person name="Bandarenka Y.V."/>
            <person name="Zhorov D.G."/>
            <person name="Warner D."/>
        </authorList>
    </citation>
    <scope>NUCLEOTIDE SEQUENCE [LARGE SCALE GENOMIC DNA]</scope>
    <source>
        <strain evidence="1">180601</strain>
        <tissue evidence="1">Whole Body</tissue>
    </source>
</reference>
<comment type="caution">
    <text evidence="1">The sequence shown here is derived from an EMBL/GenBank/DDBJ whole genome shotgun (WGS) entry which is preliminary data.</text>
</comment>
<name>A0A6G0YYE3_APHCR</name>
<evidence type="ECO:0000313" key="1">
    <source>
        <dbReference type="EMBL" id="KAF0762972.1"/>
    </source>
</evidence>
<gene>
    <name evidence="1" type="ORF">FWK35_00025300</name>
</gene>
<dbReference type="EMBL" id="VUJU01001993">
    <property type="protein sequence ID" value="KAF0762972.1"/>
    <property type="molecule type" value="Genomic_DNA"/>
</dbReference>
<accession>A0A6G0YYE3</accession>
<evidence type="ECO:0000313" key="2">
    <source>
        <dbReference type="Proteomes" id="UP000478052"/>
    </source>
</evidence>